<organism evidence="2 3">
    <name type="scientific">Acanthoscelides obtectus</name>
    <name type="common">Bean weevil</name>
    <name type="synonym">Bruchus obtectus</name>
    <dbReference type="NCBI Taxonomy" id="200917"/>
    <lineage>
        <taxon>Eukaryota</taxon>
        <taxon>Metazoa</taxon>
        <taxon>Ecdysozoa</taxon>
        <taxon>Arthropoda</taxon>
        <taxon>Hexapoda</taxon>
        <taxon>Insecta</taxon>
        <taxon>Pterygota</taxon>
        <taxon>Neoptera</taxon>
        <taxon>Endopterygota</taxon>
        <taxon>Coleoptera</taxon>
        <taxon>Polyphaga</taxon>
        <taxon>Cucujiformia</taxon>
        <taxon>Chrysomeloidea</taxon>
        <taxon>Chrysomelidae</taxon>
        <taxon>Bruchinae</taxon>
        <taxon>Bruchini</taxon>
        <taxon>Acanthoscelides</taxon>
    </lineage>
</organism>
<evidence type="ECO:0000313" key="2">
    <source>
        <dbReference type="EMBL" id="CAH1989937.1"/>
    </source>
</evidence>
<dbReference type="EMBL" id="CAKOFQ010007076">
    <property type="protein sequence ID" value="CAH1989937.1"/>
    <property type="molecule type" value="Genomic_DNA"/>
</dbReference>
<evidence type="ECO:0000313" key="3">
    <source>
        <dbReference type="Proteomes" id="UP001152888"/>
    </source>
</evidence>
<dbReference type="AlphaFoldDB" id="A0A9P0L907"/>
<keyword evidence="1" id="KW-1133">Transmembrane helix</keyword>
<keyword evidence="1" id="KW-0472">Membrane</keyword>
<reference evidence="2" key="1">
    <citation type="submission" date="2022-03" db="EMBL/GenBank/DDBJ databases">
        <authorList>
            <person name="Sayadi A."/>
        </authorList>
    </citation>
    <scope>NUCLEOTIDE SEQUENCE</scope>
</reference>
<proteinExistence type="predicted"/>
<protein>
    <submittedName>
        <fullName evidence="2">Uncharacterized protein</fullName>
    </submittedName>
</protein>
<evidence type="ECO:0000256" key="1">
    <source>
        <dbReference type="SAM" id="Phobius"/>
    </source>
</evidence>
<accession>A0A9P0L907</accession>
<gene>
    <name evidence="2" type="ORF">ACAOBT_LOCUS19374</name>
</gene>
<dbReference type="Proteomes" id="UP001152888">
    <property type="component" value="Unassembled WGS sequence"/>
</dbReference>
<name>A0A9P0L907_ACAOB</name>
<comment type="caution">
    <text evidence="2">The sequence shown here is derived from an EMBL/GenBank/DDBJ whole genome shotgun (WGS) entry which is preliminary data.</text>
</comment>
<keyword evidence="1" id="KW-0812">Transmembrane</keyword>
<keyword evidence="3" id="KW-1185">Reference proteome</keyword>
<feature type="transmembrane region" description="Helical" evidence="1">
    <location>
        <begin position="12"/>
        <end position="32"/>
    </location>
</feature>
<sequence length="38" mass="4288">MSHSAFLFQQPGSTFIFLMAAILDFLTFDNACKKLPVH</sequence>